<dbReference type="PANTHER" id="PTHR24353">
    <property type="entry name" value="CYCLIC NUCLEOTIDE-DEPENDENT PROTEIN KINASE"/>
    <property type="match status" value="1"/>
</dbReference>
<accession>A0AAU9KAZ6</accession>
<keyword evidence="10 14" id="KW-0067">ATP-binding</keyword>
<evidence type="ECO:0000256" key="13">
    <source>
        <dbReference type="ARBA" id="ARBA00024113"/>
    </source>
</evidence>
<keyword evidence="7" id="KW-0479">Metal-binding</keyword>
<dbReference type="Pfam" id="PF00069">
    <property type="entry name" value="Pkinase"/>
    <property type="match status" value="1"/>
</dbReference>
<dbReference type="Gene3D" id="2.60.120.10">
    <property type="entry name" value="Jelly Rolls"/>
    <property type="match status" value="4"/>
</dbReference>
<evidence type="ECO:0000256" key="8">
    <source>
        <dbReference type="ARBA" id="ARBA00022741"/>
    </source>
</evidence>
<evidence type="ECO:0000256" key="5">
    <source>
        <dbReference type="ARBA" id="ARBA00022535"/>
    </source>
</evidence>
<keyword evidence="3" id="KW-0963">Cytoplasm</keyword>
<feature type="domain" description="Cyclic nucleotide-binding" evidence="17">
    <location>
        <begin position="217"/>
        <end position="318"/>
    </location>
</feature>
<comment type="cofactor">
    <cofactor evidence="1">
        <name>Mg(2+)</name>
        <dbReference type="ChEBI" id="CHEBI:18420"/>
    </cofactor>
</comment>
<keyword evidence="9" id="KW-0418">Kinase</keyword>
<dbReference type="PROSITE" id="PS00888">
    <property type="entry name" value="CNMP_BINDING_1"/>
    <property type="match status" value="2"/>
</dbReference>
<dbReference type="SMART" id="SM00220">
    <property type="entry name" value="S_TKc"/>
    <property type="match status" value="1"/>
</dbReference>
<dbReference type="InterPro" id="IPR011009">
    <property type="entry name" value="Kinase-like_dom_sf"/>
</dbReference>
<dbReference type="InterPro" id="IPR000595">
    <property type="entry name" value="cNMP-bd_dom"/>
</dbReference>
<evidence type="ECO:0000313" key="19">
    <source>
        <dbReference type="Proteomes" id="UP001162131"/>
    </source>
</evidence>
<evidence type="ECO:0000313" key="18">
    <source>
        <dbReference type="EMBL" id="CAG9335381.1"/>
    </source>
</evidence>
<dbReference type="SUPFAM" id="SSF51206">
    <property type="entry name" value="cAMP-binding domain-like"/>
    <property type="match status" value="4"/>
</dbReference>
<dbReference type="InterPro" id="IPR018488">
    <property type="entry name" value="cNMP-bd_CS"/>
</dbReference>
<keyword evidence="19" id="KW-1185">Reference proteome</keyword>
<comment type="caution">
    <text evidence="18">The sequence shown here is derived from an EMBL/GenBank/DDBJ whole genome shotgun (WGS) entry which is preliminary data.</text>
</comment>
<dbReference type="SUPFAM" id="SSF56112">
    <property type="entry name" value="Protein kinase-like (PK-like)"/>
    <property type="match status" value="1"/>
</dbReference>
<proteinExistence type="predicted"/>
<evidence type="ECO:0000256" key="1">
    <source>
        <dbReference type="ARBA" id="ARBA00001946"/>
    </source>
</evidence>
<evidence type="ECO:0000259" key="17">
    <source>
        <dbReference type="PROSITE" id="PS50042"/>
    </source>
</evidence>
<dbReference type="InterPro" id="IPR000719">
    <property type="entry name" value="Prot_kinase_dom"/>
</dbReference>
<dbReference type="GO" id="GO:0030553">
    <property type="term" value="F:cGMP binding"/>
    <property type="evidence" value="ECO:0007669"/>
    <property type="project" value="UniProtKB-KW"/>
</dbReference>
<dbReference type="PROSITE" id="PS50042">
    <property type="entry name" value="CNMP_BINDING_3"/>
    <property type="match status" value="4"/>
</dbReference>
<dbReference type="InterPro" id="IPR014710">
    <property type="entry name" value="RmlC-like_jellyroll"/>
</dbReference>
<dbReference type="InterPro" id="IPR008271">
    <property type="entry name" value="Ser/Thr_kinase_AS"/>
</dbReference>
<dbReference type="Proteomes" id="UP001162131">
    <property type="component" value="Unassembled WGS sequence"/>
</dbReference>
<dbReference type="GO" id="GO:0004691">
    <property type="term" value="F:cAMP-dependent protein kinase activity"/>
    <property type="evidence" value="ECO:0007669"/>
    <property type="project" value="TreeGrafter"/>
</dbReference>
<dbReference type="Gene3D" id="3.30.200.20">
    <property type="entry name" value="Phosphorylase Kinase, domain 1"/>
    <property type="match status" value="1"/>
</dbReference>
<gene>
    <name evidence="18" type="ORF">BSTOLATCC_MIC63856</name>
</gene>
<evidence type="ECO:0000259" key="16">
    <source>
        <dbReference type="PROSITE" id="PS50011"/>
    </source>
</evidence>
<feature type="domain" description="Cyclic nucleotide-binding" evidence="17">
    <location>
        <begin position="455"/>
        <end position="553"/>
    </location>
</feature>
<dbReference type="PROSITE" id="PS00108">
    <property type="entry name" value="PROTEIN_KINASE_ST"/>
    <property type="match status" value="1"/>
</dbReference>
<protein>
    <recommendedName>
        <fullName evidence="13">cGMP-dependent protein kinase</fullName>
    </recommendedName>
</protein>
<keyword evidence="4" id="KW-0723">Serine/threonine-protein kinase</keyword>
<evidence type="ECO:0000256" key="3">
    <source>
        <dbReference type="ARBA" id="ARBA00022490"/>
    </source>
</evidence>
<dbReference type="Gene3D" id="1.10.510.10">
    <property type="entry name" value="Transferase(Phosphotransferase) domain 1"/>
    <property type="match status" value="1"/>
</dbReference>
<dbReference type="FunFam" id="3.30.200.20:FF:000042">
    <property type="entry name" value="Aurora kinase A"/>
    <property type="match status" value="1"/>
</dbReference>
<keyword evidence="5" id="KW-0140">cGMP</keyword>
<dbReference type="PROSITE" id="PS00107">
    <property type="entry name" value="PROTEIN_KINASE_ATP"/>
    <property type="match status" value="1"/>
</dbReference>
<feature type="compositionally biased region" description="Polar residues" evidence="15">
    <location>
        <begin position="1"/>
        <end position="14"/>
    </location>
</feature>
<dbReference type="GO" id="GO:0005952">
    <property type="term" value="C:cAMP-dependent protein kinase complex"/>
    <property type="evidence" value="ECO:0007669"/>
    <property type="project" value="TreeGrafter"/>
</dbReference>
<dbReference type="PROSITE" id="PS50011">
    <property type="entry name" value="PROTEIN_KINASE_DOM"/>
    <property type="match status" value="1"/>
</dbReference>
<dbReference type="InterPro" id="IPR018490">
    <property type="entry name" value="cNMP-bd_dom_sf"/>
</dbReference>
<feature type="binding site" evidence="14">
    <location>
        <position position="606"/>
    </location>
    <ligand>
        <name>ATP</name>
        <dbReference type="ChEBI" id="CHEBI:30616"/>
    </ligand>
</feature>
<evidence type="ECO:0000256" key="10">
    <source>
        <dbReference type="ARBA" id="ARBA00022840"/>
    </source>
</evidence>
<dbReference type="GO" id="GO:0046872">
    <property type="term" value="F:metal ion binding"/>
    <property type="evidence" value="ECO:0007669"/>
    <property type="project" value="UniProtKB-KW"/>
</dbReference>
<feature type="region of interest" description="Disordered" evidence="15">
    <location>
        <begin position="1"/>
        <end position="24"/>
    </location>
</feature>
<dbReference type="SMART" id="SM00100">
    <property type="entry name" value="cNMP"/>
    <property type="match status" value="3"/>
</dbReference>
<keyword evidence="11" id="KW-0460">Magnesium</keyword>
<evidence type="ECO:0000256" key="9">
    <source>
        <dbReference type="ARBA" id="ARBA00022777"/>
    </source>
</evidence>
<dbReference type="GO" id="GO:0005524">
    <property type="term" value="F:ATP binding"/>
    <property type="evidence" value="ECO:0007669"/>
    <property type="project" value="UniProtKB-UniRule"/>
</dbReference>
<feature type="domain" description="Protein kinase" evidence="16">
    <location>
        <begin position="577"/>
        <end position="832"/>
    </location>
</feature>
<dbReference type="PROSITE" id="PS00889">
    <property type="entry name" value="CNMP_BINDING_2"/>
    <property type="match status" value="2"/>
</dbReference>
<feature type="domain" description="Cyclic nucleotide-binding" evidence="17">
    <location>
        <begin position="99"/>
        <end position="214"/>
    </location>
</feature>
<dbReference type="FunFam" id="1.10.510.10:FF:000571">
    <property type="entry name" value="Maternal embryonic leucine zipper kinase"/>
    <property type="match status" value="1"/>
</dbReference>
<dbReference type="InterPro" id="IPR017441">
    <property type="entry name" value="Protein_kinase_ATP_BS"/>
</dbReference>
<evidence type="ECO:0000256" key="6">
    <source>
        <dbReference type="ARBA" id="ARBA00022679"/>
    </source>
</evidence>
<evidence type="ECO:0000256" key="2">
    <source>
        <dbReference type="ARBA" id="ARBA00011245"/>
    </source>
</evidence>
<keyword evidence="12" id="KW-0142">cGMP-binding</keyword>
<feature type="domain" description="Cyclic nucleotide-binding" evidence="17">
    <location>
        <begin position="337"/>
        <end position="377"/>
    </location>
</feature>
<evidence type="ECO:0000256" key="11">
    <source>
        <dbReference type="ARBA" id="ARBA00022842"/>
    </source>
</evidence>
<organism evidence="18 19">
    <name type="scientific">Blepharisma stoltei</name>
    <dbReference type="NCBI Taxonomy" id="1481888"/>
    <lineage>
        <taxon>Eukaryota</taxon>
        <taxon>Sar</taxon>
        <taxon>Alveolata</taxon>
        <taxon>Ciliophora</taxon>
        <taxon>Postciliodesmatophora</taxon>
        <taxon>Heterotrichea</taxon>
        <taxon>Heterotrichida</taxon>
        <taxon>Blepharismidae</taxon>
        <taxon>Blepharisma</taxon>
    </lineage>
</organism>
<dbReference type="CDD" id="cd00038">
    <property type="entry name" value="CAP_ED"/>
    <property type="match status" value="3"/>
</dbReference>
<dbReference type="PRINTS" id="PR00103">
    <property type="entry name" value="CAMPKINASE"/>
</dbReference>
<sequence length="903" mass="102427">MGNCLDSSSTVQPANNDPPKKPNLLLLEEPKRSYLEENKSIISNGENTPRSQIRRKGFEIRRKQQTIVTFDAPTAVITDKPKTPKDIKLILDSLSKHFVFNGLRRDFSYSVIQEMKHFQLGQSETIFEQNQPGHNFFVIASGEVELLINGNLINTLGAGDSFGDIALLHDSLRTASTRTSKPTCMWGIDRKTFRKSLETLNKSYYIENKSFLQSIPIFHILTQKQKDALAAAFSRFEYAEGDHIVNEGDPGELLYIIKEGSVTCYIQEQPVRRLEKGEYFGEQALLYSSPRTATVIANSSVKCIAIGCKKLNKVLGNNLRQVIYSNSLKIAFDQSEFLQKLSQENMKSLISGMEIKSYTQGDIIVAAGAPKNSFLILILKGKVSANNFSIEKFGCLGDEAVANEITDTYEENIIAEEDTDIAVISGTRFCECIGGKFVKATSNNKILAVIKKIQLFRELGRDKLNEIIEKLAIEEFNDEQLIVEQGTIGDSFFIIKSGTVEVWIDRQMVRSITKLDYFGERSLLFNEPRTATVKAKGSVACWVLKKSDFASIIDEGIRSILHKRIQLQDSNVELSDLLPVKLIGKGMYGNVFLTVHKATNALYALKTVSREKINKYHLQDSILLERNIMMTVDHTFILKLIRTFKDQNRIYFLLEYVKGLDLFDVLREMGLVSDYDAKFFTASLVIILEHLHEREIIYRDLKPENIMVDDEGYLKLIDFGTAKIFSGRTYTVVGTPHYMAPEIITGKGYEITADYWSLGIILFEFLCGNVPFGENEEDPYLIYECILARKIVYPPWIQKNLPAKPLIEQLLSKNPSSRVKGGIENLKTHCWLENVEWDKLLMRQLKAPYKAKLPNLTKEIQLASKSTMSLQETIRRIEGEGMLLNGKKRISLKPGSDHWDSEF</sequence>
<evidence type="ECO:0000256" key="7">
    <source>
        <dbReference type="ARBA" id="ARBA00022723"/>
    </source>
</evidence>
<evidence type="ECO:0000256" key="14">
    <source>
        <dbReference type="PROSITE-ProRule" id="PRU10141"/>
    </source>
</evidence>
<dbReference type="Pfam" id="PF00027">
    <property type="entry name" value="cNMP_binding"/>
    <property type="match status" value="3"/>
</dbReference>
<reference evidence="18" key="1">
    <citation type="submission" date="2021-09" db="EMBL/GenBank/DDBJ databases">
        <authorList>
            <consortium name="AG Swart"/>
            <person name="Singh M."/>
            <person name="Singh A."/>
            <person name="Seah K."/>
            <person name="Emmerich C."/>
        </authorList>
    </citation>
    <scope>NUCLEOTIDE SEQUENCE</scope>
    <source>
        <strain evidence="18">ATCC30299</strain>
    </source>
</reference>
<keyword evidence="6" id="KW-0808">Transferase</keyword>
<dbReference type="AlphaFoldDB" id="A0AAU9KAZ6"/>
<evidence type="ECO:0000256" key="4">
    <source>
        <dbReference type="ARBA" id="ARBA00022527"/>
    </source>
</evidence>
<comment type="subunit">
    <text evidence="2">Monomer.</text>
</comment>
<dbReference type="PANTHER" id="PTHR24353:SF37">
    <property type="entry name" value="CAMP-DEPENDENT PROTEIN KINASE CATALYTIC SUBUNIT PRKX"/>
    <property type="match status" value="1"/>
</dbReference>
<evidence type="ECO:0000256" key="12">
    <source>
        <dbReference type="ARBA" id="ARBA00022992"/>
    </source>
</evidence>
<name>A0AAU9KAZ6_9CILI</name>
<dbReference type="EMBL" id="CAJZBQ010000062">
    <property type="protein sequence ID" value="CAG9335381.1"/>
    <property type="molecule type" value="Genomic_DNA"/>
</dbReference>
<evidence type="ECO:0000256" key="15">
    <source>
        <dbReference type="SAM" id="MobiDB-lite"/>
    </source>
</evidence>
<keyword evidence="8 14" id="KW-0547">Nucleotide-binding</keyword>